<reference evidence="3 4" key="1">
    <citation type="journal article" date="2016" name="Microbiol. Immunol.">
        <title>Complete genome sequence of Streptococcus troglodytae TKU31 isolated from the oral cavity of a chimpanzee (Pan troglodytes).</title>
        <authorList>
            <person name="Okamoto M."/>
            <person name="Naito M."/>
            <person name="Miyanohara M."/>
            <person name="Imai S."/>
            <person name="Nomura Y."/>
            <person name="Saito W."/>
            <person name="Momoi Y."/>
            <person name="Takada K."/>
            <person name="Miyabe-Nishiwaki T."/>
            <person name="Tomonaga M."/>
            <person name="Hanada N."/>
        </authorList>
    </citation>
    <scope>NUCLEOTIDE SEQUENCE [LARGE SCALE GENOMIC DNA]</scope>
    <source>
        <strain evidence="4">TKU 31</strain>
    </source>
</reference>
<evidence type="ECO:0000313" key="3">
    <source>
        <dbReference type="EMBL" id="BAQ24339.1"/>
    </source>
</evidence>
<evidence type="ECO:0000259" key="1">
    <source>
        <dbReference type="Pfam" id="PF08659"/>
    </source>
</evidence>
<dbReference type="Proteomes" id="UP000217758">
    <property type="component" value="Chromosome"/>
</dbReference>
<dbReference type="AlphaFoldDB" id="A0A1L7LJK4"/>
<keyword evidence="4" id="KW-1185">Reference proteome</keyword>
<accession>A0A1L7LJK4</accession>
<evidence type="ECO:0000259" key="2">
    <source>
        <dbReference type="Pfam" id="PF21394"/>
    </source>
</evidence>
<protein>
    <submittedName>
        <fullName evidence="3">Beta-ketoacyl synthase</fullName>
    </submittedName>
</protein>
<dbReference type="Gene3D" id="3.40.50.720">
    <property type="entry name" value="NAD(P)-binding Rossmann-like Domain"/>
    <property type="match status" value="1"/>
</dbReference>
<dbReference type="Pfam" id="PF08659">
    <property type="entry name" value="KR"/>
    <property type="match status" value="1"/>
</dbReference>
<dbReference type="EMBL" id="AP014612">
    <property type="protein sequence ID" value="BAQ24339.1"/>
    <property type="molecule type" value="Genomic_DNA"/>
</dbReference>
<proteinExistence type="predicted"/>
<dbReference type="InterPro" id="IPR049490">
    <property type="entry name" value="C883_1060-like_KR_N"/>
</dbReference>
<sequence>MVQQKEFNLFDKKIESCVLQMHYLTKAFMEYLISNKIAIVNMVQKRGNDSCAKWNAINGYGKSVKLELPNLVMKSVMVDENTDLIKAIKKEFSLYDSGSAMFDIRYTDNRRMMKVMQEIPVEKLRQYDSMVKANSVYVISGGAGGLGLLFAEYISSKEISTICLLGRSALSEEKRVESVKLRRKVLMFNIFRWTLRIEVSSERN</sequence>
<feature type="domain" description="Ketoreductase (KR)" evidence="1">
    <location>
        <begin position="136"/>
        <end position="177"/>
    </location>
</feature>
<evidence type="ECO:0000313" key="4">
    <source>
        <dbReference type="Proteomes" id="UP000217758"/>
    </source>
</evidence>
<dbReference type="InterPro" id="IPR013968">
    <property type="entry name" value="PKS_KR"/>
</dbReference>
<name>A0A1L7LJK4_9STRE</name>
<feature type="domain" description="C883-1060-like ketoreductase" evidence="2">
    <location>
        <begin position="9"/>
        <end position="88"/>
    </location>
</feature>
<dbReference type="Pfam" id="PF21394">
    <property type="entry name" value="Beta-ketacyl_N"/>
    <property type="match status" value="1"/>
</dbReference>
<dbReference type="KEGG" id="strg:SRT_10780"/>
<gene>
    <name evidence="3" type="ORF">SRT_10780</name>
</gene>
<organism evidence="3 4">
    <name type="scientific">Streptococcus troglodytae</name>
    <dbReference type="NCBI Taxonomy" id="1111760"/>
    <lineage>
        <taxon>Bacteria</taxon>
        <taxon>Bacillati</taxon>
        <taxon>Bacillota</taxon>
        <taxon>Bacilli</taxon>
        <taxon>Lactobacillales</taxon>
        <taxon>Streptococcaceae</taxon>
        <taxon>Streptococcus</taxon>
    </lineage>
</organism>